<sequence length="164" mass="17866">MLEQSLAAVKNLSFLRFRDSEWNISAVVDALQSSVTLPKPELFMYRSTSGARELFAALGVNTSVKNLRIGFRGANATCGEVTASALRKNASLLELDLRAVVDNEFMICIAESHSQNAMLDTLVSMGAMVYARCVLAQCVALRTNKTLKPLLFPTFKASIPDTTS</sequence>
<dbReference type="Proteomes" id="UP001321473">
    <property type="component" value="Unassembled WGS sequence"/>
</dbReference>
<keyword evidence="2" id="KW-1185">Reference proteome</keyword>
<reference evidence="1 2" key="1">
    <citation type="journal article" date="2023" name="Arcadia Sci">
        <title>De novo assembly of a long-read Amblyomma americanum tick genome.</title>
        <authorList>
            <person name="Chou S."/>
            <person name="Poskanzer K.E."/>
            <person name="Rollins M."/>
            <person name="Thuy-Boun P.S."/>
        </authorList>
    </citation>
    <scope>NUCLEOTIDE SEQUENCE [LARGE SCALE GENOMIC DNA]</scope>
    <source>
        <strain evidence="1">F_SG_1</strain>
        <tissue evidence="1">Salivary glands</tissue>
    </source>
</reference>
<dbReference type="Gene3D" id="3.80.10.10">
    <property type="entry name" value="Ribonuclease Inhibitor"/>
    <property type="match status" value="1"/>
</dbReference>
<accession>A0AAQ4DF06</accession>
<organism evidence="1 2">
    <name type="scientific">Amblyomma americanum</name>
    <name type="common">Lone star tick</name>
    <dbReference type="NCBI Taxonomy" id="6943"/>
    <lineage>
        <taxon>Eukaryota</taxon>
        <taxon>Metazoa</taxon>
        <taxon>Ecdysozoa</taxon>
        <taxon>Arthropoda</taxon>
        <taxon>Chelicerata</taxon>
        <taxon>Arachnida</taxon>
        <taxon>Acari</taxon>
        <taxon>Parasitiformes</taxon>
        <taxon>Ixodida</taxon>
        <taxon>Ixodoidea</taxon>
        <taxon>Ixodidae</taxon>
        <taxon>Amblyomminae</taxon>
        <taxon>Amblyomma</taxon>
    </lineage>
</organism>
<evidence type="ECO:0000313" key="2">
    <source>
        <dbReference type="Proteomes" id="UP001321473"/>
    </source>
</evidence>
<dbReference type="EMBL" id="JARKHS020031582">
    <property type="protein sequence ID" value="KAK8761046.1"/>
    <property type="molecule type" value="Genomic_DNA"/>
</dbReference>
<dbReference type="InterPro" id="IPR032675">
    <property type="entry name" value="LRR_dom_sf"/>
</dbReference>
<protein>
    <submittedName>
        <fullName evidence="1">Uncharacterized protein</fullName>
    </submittedName>
</protein>
<name>A0AAQ4DF06_AMBAM</name>
<dbReference type="SUPFAM" id="SSF52047">
    <property type="entry name" value="RNI-like"/>
    <property type="match status" value="1"/>
</dbReference>
<gene>
    <name evidence="1" type="ORF">V5799_027690</name>
</gene>
<comment type="caution">
    <text evidence="1">The sequence shown here is derived from an EMBL/GenBank/DDBJ whole genome shotgun (WGS) entry which is preliminary data.</text>
</comment>
<proteinExistence type="predicted"/>
<dbReference type="AlphaFoldDB" id="A0AAQ4DF06"/>
<evidence type="ECO:0000313" key="1">
    <source>
        <dbReference type="EMBL" id="KAK8761046.1"/>
    </source>
</evidence>